<dbReference type="AlphaFoldDB" id="A0A6H1Z9S6"/>
<dbReference type="EMBL" id="MT141551">
    <property type="protein sequence ID" value="QJA66231.1"/>
    <property type="molecule type" value="Genomic_DNA"/>
</dbReference>
<protein>
    <submittedName>
        <fullName evidence="1">Uncharacterized protein</fullName>
    </submittedName>
</protein>
<proteinExistence type="predicted"/>
<name>A0A6H1Z9S6_9ZZZZ</name>
<organism evidence="1">
    <name type="scientific">viral metagenome</name>
    <dbReference type="NCBI Taxonomy" id="1070528"/>
    <lineage>
        <taxon>unclassified sequences</taxon>
        <taxon>metagenomes</taxon>
        <taxon>organismal metagenomes</taxon>
    </lineage>
</organism>
<reference evidence="1" key="1">
    <citation type="submission" date="2020-03" db="EMBL/GenBank/DDBJ databases">
        <title>The deep terrestrial virosphere.</title>
        <authorList>
            <person name="Holmfeldt K."/>
            <person name="Nilsson E."/>
            <person name="Simone D."/>
            <person name="Lopez-Fernandez M."/>
            <person name="Wu X."/>
            <person name="de Brujin I."/>
            <person name="Lundin D."/>
            <person name="Andersson A."/>
            <person name="Bertilsson S."/>
            <person name="Dopson M."/>
        </authorList>
    </citation>
    <scope>NUCLEOTIDE SEQUENCE</scope>
    <source>
        <strain evidence="4">MM415A00110</strain>
        <strain evidence="2">MM415B00359</strain>
        <strain evidence="1">TM448A00090</strain>
        <strain evidence="3">TM448B00221</strain>
    </source>
</reference>
<dbReference type="EMBL" id="MT145189">
    <property type="protein sequence ID" value="QJI04712.1"/>
    <property type="molecule type" value="Genomic_DNA"/>
</dbReference>
<sequence length="61" mass="6980">MSGYMPIDKKPMCKWRDCYAGLGLVGRGICFAGGDWQKPDCLEYKQEDDFLQEWKEVSNAA</sequence>
<dbReference type="EMBL" id="MT143974">
    <property type="protein sequence ID" value="QJA44212.1"/>
    <property type="molecule type" value="Genomic_DNA"/>
</dbReference>
<evidence type="ECO:0000313" key="1">
    <source>
        <dbReference type="EMBL" id="QJA44212.1"/>
    </source>
</evidence>
<dbReference type="EMBL" id="MT144601">
    <property type="protein sequence ID" value="QJH94506.1"/>
    <property type="molecule type" value="Genomic_DNA"/>
</dbReference>
<evidence type="ECO:0000313" key="4">
    <source>
        <dbReference type="EMBL" id="QJI04712.1"/>
    </source>
</evidence>
<accession>A0A6H1Z9S6</accession>
<evidence type="ECO:0000313" key="2">
    <source>
        <dbReference type="EMBL" id="QJA66231.1"/>
    </source>
</evidence>
<gene>
    <name evidence="4" type="ORF">MM415A00110_0033</name>
    <name evidence="2" type="ORF">MM415B00359_0042</name>
    <name evidence="1" type="ORF">TM448A00090_0044</name>
    <name evidence="3" type="ORF">TM448B00221_0060</name>
</gene>
<evidence type="ECO:0000313" key="3">
    <source>
        <dbReference type="EMBL" id="QJH94506.1"/>
    </source>
</evidence>